<gene>
    <name evidence="3" type="ORF">g.28183</name>
</gene>
<evidence type="ECO:0000256" key="2">
    <source>
        <dbReference type="SAM" id="SignalP"/>
    </source>
</evidence>
<feature type="chain" id="PRO_5008580646" evidence="2">
    <location>
        <begin position="27"/>
        <end position="133"/>
    </location>
</feature>
<reference evidence="3" key="1">
    <citation type="submission" date="2015-12" db="EMBL/GenBank/DDBJ databases">
        <title>De novo transcriptome assembly of four potential Pierce s Disease insect vectors from Arizona vineyards.</title>
        <authorList>
            <person name="Tassone E.E."/>
        </authorList>
    </citation>
    <scope>NUCLEOTIDE SEQUENCE</scope>
</reference>
<feature type="region of interest" description="Disordered" evidence="1">
    <location>
        <begin position="48"/>
        <end position="70"/>
    </location>
</feature>
<proteinExistence type="predicted"/>
<protein>
    <submittedName>
        <fullName evidence="3">Uncharacterized protein</fullName>
    </submittedName>
</protein>
<name>A0A1B6CTQ9_9HEMI</name>
<evidence type="ECO:0000313" key="3">
    <source>
        <dbReference type="EMBL" id="JAS16725.1"/>
    </source>
</evidence>
<keyword evidence="2" id="KW-0732">Signal</keyword>
<evidence type="ECO:0000256" key="1">
    <source>
        <dbReference type="SAM" id="MobiDB-lite"/>
    </source>
</evidence>
<dbReference type="EMBL" id="GEDC01020573">
    <property type="protein sequence ID" value="JAS16725.1"/>
    <property type="molecule type" value="Transcribed_RNA"/>
</dbReference>
<accession>A0A1B6CTQ9</accession>
<sequence length="133" mass="15261">MTYLTSKMKLLLPFLVLCVANCLVSTFKINASKPITVESTNLTAVSTSGELSPEKNQTVQGRFGGNHQSGKINFKSPINNRVKRNIHRFKRETTPNSEFDEHRFIPARPYEIPFDCGFRDLRPKCKLPWYLKN</sequence>
<organism evidence="3">
    <name type="scientific">Clastoptera arizonana</name>
    <name type="common">Arizona spittle bug</name>
    <dbReference type="NCBI Taxonomy" id="38151"/>
    <lineage>
        <taxon>Eukaryota</taxon>
        <taxon>Metazoa</taxon>
        <taxon>Ecdysozoa</taxon>
        <taxon>Arthropoda</taxon>
        <taxon>Hexapoda</taxon>
        <taxon>Insecta</taxon>
        <taxon>Pterygota</taxon>
        <taxon>Neoptera</taxon>
        <taxon>Paraneoptera</taxon>
        <taxon>Hemiptera</taxon>
        <taxon>Auchenorrhyncha</taxon>
        <taxon>Cercopoidea</taxon>
        <taxon>Clastopteridae</taxon>
        <taxon>Clastoptera</taxon>
    </lineage>
</organism>
<feature type="signal peptide" evidence="2">
    <location>
        <begin position="1"/>
        <end position="26"/>
    </location>
</feature>
<dbReference type="AlphaFoldDB" id="A0A1B6CTQ9"/>